<gene>
    <name evidence="1" type="ORF">SAMN04490357_0320</name>
</gene>
<evidence type="ECO:0000313" key="1">
    <source>
        <dbReference type="EMBL" id="SEB76036.1"/>
    </source>
</evidence>
<dbReference type="GO" id="GO:0008270">
    <property type="term" value="F:zinc ion binding"/>
    <property type="evidence" value="ECO:0007669"/>
    <property type="project" value="InterPro"/>
</dbReference>
<dbReference type="Proteomes" id="UP000182375">
    <property type="component" value="Unassembled WGS sequence"/>
</dbReference>
<dbReference type="RefSeq" id="WP_070029923.1">
    <property type="nucleotide sequence ID" value="NZ_FNTD01000004.1"/>
</dbReference>
<dbReference type="STRING" id="67331.SAMN04490357_0320"/>
<dbReference type="GeneID" id="95509609"/>
<dbReference type="InterPro" id="IPR036874">
    <property type="entry name" value="Carbonic_anhydrase_sf"/>
</dbReference>
<reference evidence="1 2" key="1">
    <citation type="submission" date="2016-10" db="EMBL/GenBank/DDBJ databases">
        <authorList>
            <person name="de Groot N.N."/>
        </authorList>
    </citation>
    <scope>NUCLEOTIDE SEQUENCE [LARGE SCALE GENOMIC DNA]</scope>
    <source>
        <strain evidence="1 2">DSM 40306</strain>
    </source>
</reference>
<dbReference type="Gene3D" id="3.40.1050.10">
    <property type="entry name" value="Carbonic anhydrase"/>
    <property type="match status" value="1"/>
</dbReference>
<evidence type="ECO:0008006" key="3">
    <source>
        <dbReference type="Google" id="ProtNLM"/>
    </source>
</evidence>
<dbReference type="AlphaFoldDB" id="A0A1H4LZA8"/>
<name>A0A1H4LZA8_9ACTN</name>
<evidence type="ECO:0000313" key="2">
    <source>
        <dbReference type="Proteomes" id="UP000182375"/>
    </source>
</evidence>
<sequence>MQTLIDNARDFGRRPEEFARLAAGQSPEVLFITCSDSRGRAPARGRLTLHGWYYEVHTGAVRTHRPLTDTFESLRARR</sequence>
<dbReference type="SUPFAM" id="SSF53056">
    <property type="entry name" value="beta-carbonic anhydrase, cab"/>
    <property type="match status" value="2"/>
</dbReference>
<proteinExistence type="predicted"/>
<accession>A0A1H4LZA8</accession>
<dbReference type="EMBL" id="FNTD01000004">
    <property type="protein sequence ID" value="SEB76036.1"/>
    <property type="molecule type" value="Genomic_DNA"/>
</dbReference>
<organism evidence="1 2">
    <name type="scientific">Streptomyces misionensis</name>
    <dbReference type="NCBI Taxonomy" id="67331"/>
    <lineage>
        <taxon>Bacteria</taxon>
        <taxon>Bacillati</taxon>
        <taxon>Actinomycetota</taxon>
        <taxon>Actinomycetes</taxon>
        <taxon>Kitasatosporales</taxon>
        <taxon>Streptomycetaceae</taxon>
        <taxon>Streptomyces</taxon>
    </lineage>
</organism>
<protein>
    <recommendedName>
        <fullName evidence="3">Carbonic anhydrase</fullName>
    </recommendedName>
</protein>
<dbReference type="GO" id="GO:0004089">
    <property type="term" value="F:carbonate dehydratase activity"/>
    <property type="evidence" value="ECO:0007669"/>
    <property type="project" value="InterPro"/>
</dbReference>